<gene>
    <name evidence="2" type="ORF">KIW84_071064</name>
</gene>
<organism evidence="2 3">
    <name type="scientific">Pisum sativum</name>
    <name type="common">Garden pea</name>
    <name type="synonym">Lathyrus oleraceus</name>
    <dbReference type="NCBI Taxonomy" id="3888"/>
    <lineage>
        <taxon>Eukaryota</taxon>
        <taxon>Viridiplantae</taxon>
        <taxon>Streptophyta</taxon>
        <taxon>Embryophyta</taxon>
        <taxon>Tracheophyta</taxon>
        <taxon>Spermatophyta</taxon>
        <taxon>Magnoliopsida</taxon>
        <taxon>eudicotyledons</taxon>
        <taxon>Gunneridae</taxon>
        <taxon>Pentapetalae</taxon>
        <taxon>rosids</taxon>
        <taxon>fabids</taxon>
        <taxon>Fabales</taxon>
        <taxon>Fabaceae</taxon>
        <taxon>Papilionoideae</taxon>
        <taxon>50 kb inversion clade</taxon>
        <taxon>NPAAA clade</taxon>
        <taxon>Hologalegina</taxon>
        <taxon>IRL clade</taxon>
        <taxon>Fabeae</taxon>
        <taxon>Lathyrus</taxon>
    </lineage>
</organism>
<accession>A0A9D4VHC7</accession>
<protein>
    <submittedName>
        <fullName evidence="2">Uncharacterized protein</fullName>
    </submittedName>
</protein>
<dbReference type="AlphaFoldDB" id="A0A9D4VHC7"/>
<dbReference type="Proteomes" id="UP001058974">
    <property type="component" value="Chromosome 7"/>
</dbReference>
<sequence>MGTTGQHIPNFTVPVHQTLGMPTEFMASMHNLGSYYSDTSSSPFPRYLGLGPLETPFGRPPGFGLTAQSSPTFTSSSVIVMRQQMDESNHEMDSGLSEPYAYSSTGNTGSTRGNDKRHCRTGISGIRTDPKGGTEAPHGNG</sequence>
<feature type="compositionally biased region" description="Polar residues" evidence="1">
    <location>
        <begin position="102"/>
        <end position="112"/>
    </location>
</feature>
<feature type="region of interest" description="Disordered" evidence="1">
    <location>
        <begin position="87"/>
        <end position="141"/>
    </location>
</feature>
<reference evidence="2 3" key="1">
    <citation type="journal article" date="2022" name="Nat. Genet.">
        <title>Improved pea reference genome and pan-genome highlight genomic features and evolutionary characteristics.</title>
        <authorList>
            <person name="Yang T."/>
            <person name="Liu R."/>
            <person name="Luo Y."/>
            <person name="Hu S."/>
            <person name="Wang D."/>
            <person name="Wang C."/>
            <person name="Pandey M.K."/>
            <person name="Ge S."/>
            <person name="Xu Q."/>
            <person name="Li N."/>
            <person name="Li G."/>
            <person name="Huang Y."/>
            <person name="Saxena R.K."/>
            <person name="Ji Y."/>
            <person name="Li M."/>
            <person name="Yan X."/>
            <person name="He Y."/>
            <person name="Liu Y."/>
            <person name="Wang X."/>
            <person name="Xiang C."/>
            <person name="Varshney R.K."/>
            <person name="Ding H."/>
            <person name="Gao S."/>
            <person name="Zong X."/>
        </authorList>
    </citation>
    <scope>NUCLEOTIDE SEQUENCE [LARGE SCALE GENOMIC DNA]</scope>
    <source>
        <strain evidence="2 3">cv. Zhongwan 6</strain>
    </source>
</reference>
<proteinExistence type="predicted"/>
<evidence type="ECO:0000313" key="3">
    <source>
        <dbReference type="Proteomes" id="UP001058974"/>
    </source>
</evidence>
<dbReference type="EMBL" id="JAMSHJ010000007">
    <property type="protein sequence ID" value="KAI5383939.1"/>
    <property type="molecule type" value="Genomic_DNA"/>
</dbReference>
<keyword evidence="3" id="KW-1185">Reference proteome</keyword>
<evidence type="ECO:0000256" key="1">
    <source>
        <dbReference type="SAM" id="MobiDB-lite"/>
    </source>
</evidence>
<dbReference type="Gramene" id="Psat07G0106400-T1">
    <property type="protein sequence ID" value="KAI5383939.1"/>
    <property type="gene ID" value="KIW84_071064"/>
</dbReference>
<comment type="caution">
    <text evidence="2">The sequence shown here is derived from an EMBL/GenBank/DDBJ whole genome shotgun (WGS) entry which is preliminary data.</text>
</comment>
<evidence type="ECO:0000313" key="2">
    <source>
        <dbReference type="EMBL" id="KAI5383939.1"/>
    </source>
</evidence>
<name>A0A9D4VHC7_PEA</name>